<name>A0AAD9AMN1_9PEZI</name>
<dbReference type="Proteomes" id="UP001243330">
    <property type="component" value="Unassembled WGS sequence"/>
</dbReference>
<protein>
    <submittedName>
        <fullName evidence="2">Uncharacterized protein</fullName>
    </submittedName>
</protein>
<evidence type="ECO:0000256" key="1">
    <source>
        <dbReference type="SAM" id="MobiDB-lite"/>
    </source>
</evidence>
<sequence>MRHSRDAPSPRAPIPAWDGEPLTSLSNTLSPCPFSPSQCVVGMNVDTNEVPWGTLGSWEIACWAIWCLTLDKQQRAAKVPEKWRLVSSHGSFLDGSVAHVVAFWETRRVVPARRLRNIPVAVEAEEAGFAEAAAAAATAAGPLNTSFTTHNHHDGQDSLEATPPAPKRVKERSAQSKRRERDVPWLQ</sequence>
<reference evidence="2" key="1">
    <citation type="submission" date="2023-01" db="EMBL/GenBank/DDBJ databases">
        <title>Colletotrichum chrysophilum M932 genome sequence.</title>
        <authorList>
            <person name="Baroncelli R."/>
        </authorList>
    </citation>
    <scope>NUCLEOTIDE SEQUENCE</scope>
    <source>
        <strain evidence="2">M932</strain>
    </source>
</reference>
<proteinExistence type="predicted"/>
<keyword evidence="3" id="KW-1185">Reference proteome</keyword>
<comment type="caution">
    <text evidence="2">The sequence shown here is derived from an EMBL/GenBank/DDBJ whole genome shotgun (WGS) entry which is preliminary data.</text>
</comment>
<feature type="compositionally biased region" description="Basic and acidic residues" evidence="1">
    <location>
        <begin position="171"/>
        <end position="187"/>
    </location>
</feature>
<dbReference type="EMBL" id="JAQOWY010000106">
    <property type="protein sequence ID" value="KAK1851001.1"/>
    <property type="molecule type" value="Genomic_DNA"/>
</dbReference>
<dbReference type="AlphaFoldDB" id="A0AAD9AMN1"/>
<organism evidence="2 3">
    <name type="scientific">Colletotrichum chrysophilum</name>
    <dbReference type="NCBI Taxonomy" id="1836956"/>
    <lineage>
        <taxon>Eukaryota</taxon>
        <taxon>Fungi</taxon>
        <taxon>Dikarya</taxon>
        <taxon>Ascomycota</taxon>
        <taxon>Pezizomycotina</taxon>
        <taxon>Sordariomycetes</taxon>
        <taxon>Hypocreomycetidae</taxon>
        <taxon>Glomerellales</taxon>
        <taxon>Glomerellaceae</taxon>
        <taxon>Colletotrichum</taxon>
        <taxon>Colletotrichum gloeosporioides species complex</taxon>
    </lineage>
</organism>
<evidence type="ECO:0000313" key="3">
    <source>
        <dbReference type="Proteomes" id="UP001243330"/>
    </source>
</evidence>
<gene>
    <name evidence="2" type="ORF">CCHR01_06405</name>
</gene>
<evidence type="ECO:0000313" key="2">
    <source>
        <dbReference type="EMBL" id="KAK1851001.1"/>
    </source>
</evidence>
<feature type="region of interest" description="Disordered" evidence="1">
    <location>
        <begin position="143"/>
        <end position="187"/>
    </location>
</feature>
<accession>A0AAD9AMN1</accession>